<dbReference type="Proteomes" id="UP001139125">
    <property type="component" value="Unassembled WGS sequence"/>
</dbReference>
<gene>
    <name evidence="2" type="ORF">NM125_02515</name>
</gene>
<protein>
    <submittedName>
        <fullName evidence="2">Uncharacterized protein</fullName>
    </submittedName>
</protein>
<keyword evidence="1" id="KW-0812">Transmembrane</keyword>
<evidence type="ECO:0000313" key="3">
    <source>
        <dbReference type="Proteomes" id="UP001139125"/>
    </source>
</evidence>
<comment type="caution">
    <text evidence="2">The sequence shown here is derived from an EMBL/GenBank/DDBJ whole genome shotgun (WGS) entry which is preliminary data.</text>
</comment>
<dbReference type="EMBL" id="JANDBC010000001">
    <property type="protein sequence ID" value="MCP9290452.1"/>
    <property type="molecule type" value="Genomic_DNA"/>
</dbReference>
<keyword evidence="3" id="KW-1185">Reference proteome</keyword>
<organism evidence="2 3">
    <name type="scientific">Gracilimonas sediminicola</name>
    <dbReference type="NCBI Taxonomy" id="2952158"/>
    <lineage>
        <taxon>Bacteria</taxon>
        <taxon>Pseudomonadati</taxon>
        <taxon>Balneolota</taxon>
        <taxon>Balneolia</taxon>
        <taxon>Balneolales</taxon>
        <taxon>Balneolaceae</taxon>
        <taxon>Gracilimonas</taxon>
    </lineage>
</organism>
<reference evidence="2" key="1">
    <citation type="submission" date="2022-06" db="EMBL/GenBank/DDBJ databases">
        <title>Gracilimonas sp. CAU 1638 isolated from sea sediment.</title>
        <authorList>
            <person name="Kim W."/>
        </authorList>
    </citation>
    <scope>NUCLEOTIDE SEQUENCE</scope>
    <source>
        <strain evidence="2">CAU 1638</strain>
    </source>
</reference>
<feature type="transmembrane region" description="Helical" evidence="1">
    <location>
        <begin position="86"/>
        <end position="104"/>
    </location>
</feature>
<keyword evidence="1" id="KW-1133">Transmembrane helix</keyword>
<accession>A0A9X2L1E7</accession>
<keyword evidence="1" id="KW-0472">Membrane</keyword>
<dbReference type="RefSeq" id="WP_255132544.1">
    <property type="nucleotide sequence ID" value="NZ_CP175953.1"/>
</dbReference>
<evidence type="ECO:0000256" key="1">
    <source>
        <dbReference type="SAM" id="Phobius"/>
    </source>
</evidence>
<evidence type="ECO:0000313" key="2">
    <source>
        <dbReference type="EMBL" id="MCP9290452.1"/>
    </source>
</evidence>
<proteinExistence type="predicted"/>
<sequence>MKYTTVHLGDNKIELFNTLLGKETVKVNGEVVSSTYSMLGAEHTFTVREDGRDVECTIQFGFGMNGVVFDLYKEGTPIIESEQKGCMGMFIVFIIVFSIIFVLSQI</sequence>
<name>A0A9X2L1E7_9BACT</name>
<dbReference type="AlphaFoldDB" id="A0A9X2L1E7"/>